<reference evidence="2 3" key="1">
    <citation type="journal article" date="2015" name="MBio">
        <title>Phylogenetic Distribution of CRISPR-Cas Systems in Antibiotic-Resistant Pseudomonas aeruginosa.</title>
        <authorList>
            <person name="van Belkum A."/>
            <person name="Soriaga L.B."/>
            <person name="LaFave M.C."/>
            <person name="Akella S."/>
            <person name="Veyrieras J.B."/>
            <person name="Barbu E.M."/>
            <person name="Shortridge D."/>
            <person name="Blanc B."/>
            <person name="Hannum G."/>
            <person name="Zambardi G."/>
            <person name="Miller K."/>
            <person name="Enright M.C."/>
            <person name="Mugnier N."/>
            <person name="Brami D."/>
            <person name="Schicklin S."/>
            <person name="Felderman M."/>
            <person name="Schwartz A.S."/>
            <person name="Richardson T.H."/>
            <person name="Peterson T.C."/>
            <person name="Hubby B."/>
            <person name="Cady K.C."/>
        </authorList>
    </citation>
    <scope>NUCLEOTIDE SEQUENCE [LARGE SCALE GENOMIC DNA]</scope>
</reference>
<dbReference type="KEGG" id="vg:28799639"/>
<keyword evidence="1" id="KW-0175">Coiled coil</keyword>
<accession>A0A0U4JEJ6</accession>
<feature type="coiled-coil region" evidence="1">
    <location>
        <begin position="201"/>
        <end position="228"/>
    </location>
</feature>
<evidence type="ECO:0000313" key="3">
    <source>
        <dbReference type="Proteomes" id="UP000201753"/>
    </source>
</evidence>
<dbReference type="RefSeq" id="YP_009276455.1">
    <property type="nucleotide sequence ID" value="NC_030940.1"/>
</dbReference>
<evidence type="ECO:0000313" key="2">
    <source>
        <dbReference type="EMBL" id="ALY08276.1"/>
    </source>
</evidence>
<evidence type="ECO:0000256" key="1">
    <source>
        <dbReference type="SAM" id="Coils"/>
    </source>
</evidence>
<proteinExistence type="predicted"/>
<sequence length="236" mass="25648">MTTLTVYQTNALGLYVGPTDADESPLEPGVFLIPAGCVQLAPPKEPKGKRARWTGSDWELVDWLDGVTTYSTRDGSPLVLQGLEPLPEGYTLQQPGPNQVWKDGAWVDDLPGLLAAAHKRKTLEIRAAGQAFLDGGFYSSALGNPHFYASSLSDQMNVTSLAALGISADYPCAAGGEQNREWRRHTANQLRQVGVDLVQHRQAGQQQVERLQDELDAALAAQDLERLEAITWSIPA</sequence>
<dbReference type="EMBL" id="KT887559">
    <property type="protein sequence ID" value="ALY08276.1"/>
    <property type="molecule type" value="Genomic_DNA"/>
</dbReference>
<organism evidence="2 3">
    <name type="scientific">Pseudomonas phage phi3</name>
    <dbReference type="NCBI Taxonomy" id="1754217"/>
    <lineage>
        <taxon>Viruses</taxon>
        <taxon>Duplodnaviria</taxon>
        <taxon>Heunggongvirae</taxon>
        <taxon>Uroviricota</taxon>
        <taxon>Caudoviricetes</taxon>
        <taxon>Peduoviridae</taxon>
        <taxon>Phitrevirus</taxon>
        <taxon>Phitrevirus phi3</taxon>
    </lineage>
</organism>
<dbReference type="Proteomes" id="UP000201753">
    <property type="component" value="Segment"/>
</dbReference>
<name>A0A0U4JEJ6_9CAUD</name>
<dbReference type="GeneID" id="28799639"/>
<dbReference type="OrthoDB" id="17468at10239"/>
<keyword evidence="3" id="KW-1185">Reference proteome</keyword>
<protein>
    <submittedName>
        <fullName evidence="2">Tail fiber assembly-like protein</fullName>
    </submittedName>
</protein>